<name>A0A1E1LUA8_9HELO</name>
<proteinExistence type="predicted"/>
<protein>
    <recommendedName>
        <fullName evidence="1">DUF7587 domain-containing protein</fullName>
    </recommendedName>
</protein>
<dbReference type="Proteomes" id="UP000178912">
    <property type="component" value="Unassembled WGS sequence"/>
</dbReference>
<dbReference type="EMBL" id="FJUX01000342">
    <property type="protein sequence ID" value="CZT14014.1"/>
    <property type="molecule type" value="Genomic_DNA"/>
</dbReference>
<accession>A0A1E1LUA8</accession>
<dbReference type="OrthoDB" id="4152607at2759"/>
<keyword evidence="3" id="KW-1185">Reference proteome</keyword>
<dbReference type="Pfam" id="PF24494">
    <property type="entry name" value="DUF7587"/>
    <property type="match status" value="1"/>
</dbReference>
<organism evidence="2 3">
    <name type="scientific">Rhynchosporium agropyri</name>
    <dbReference type="NCBI Taxonomy" id="914238"/>
    <lineage>
        <taxon>Eukaryota</taxon>
        <taxon>Fungi</taxon>
        <taxon>Dikarya</taxon>
        <taxon>Ascomycota</taxon>
        <taxon>Pezizomycotina</taxon>
        <taxon>Leotiomycetes</taxon>
        <taxon>Helotiales</taxon>
        <taxon>Ploettnerulaceae</taxon>
        <taxon>Rhynchosporium</taxon>
    </lineage>
</organism>
<evidence type="ECO:0000259" key="1">
    <source>
        <dbReference type="Pfam" id="PF24494"/>
    </source>
</evidence>
<evidence type="ECO:0000313" key="3">
    <source>
        <dbReference type="Proteomes" id="UP000178912"/>
    </source>
</evidence>
<gene>
    <name evidence="2" type="ORF">RAG0_17818</name>
</gene>
<evidence type="ECO:0000313" key="2">
    <source>
        <dbReference type="EMBL" id="CZT14014.1"/>
    </source>
</evidence>
<dbReference type="AlphaFoldDB" id="A0A1E1LUA8"/>
<sequence>MAHPEIADALQALSISNPEYRRLFCPDNPELFDDIPRYLFRVVTPKSRGTTDKSWTRSMDATDGAQNSRVDIFARENKIQVASMLNRHLQWWKGDEDNFVSWTSSLLFALVYIFHLHANSNDRSPFDDINVCIIDTNQIPKAVFLRDMDLIKAYSSSNKELAKFQGLRETKEWYFGEYLSQDVYKKDSSPLKTKFGAWSRLPEVEQFGKIMREVYKGFCVEKLRNYVNKAETQLRLADIIGLA</sequence>
<reference evidence="3" key="1">
    <citation type="submission" date="2016-03" db="EMBL/GenBank/DDBJ databases">
        <authorList>
            <person name="Guldener U."/>
        </authorList>
    </citation>
    <scope>NUCLEOTIDE SEQUENCE [LARGE SCALE GENOMIC DNA]</scope>
    <source>
        <strain evidence="3">04CH-RAC-A.6.1</strain>
    </source>
</reference>
<feature type="domain" description="DUF7587" evidence="1">
    <location>
        <begin position="35"/>
        <end position="172"/>
    </location>
</feature>
<dbReference type="InterPro" id="IPR056009">
    <property type="entry name" value="DUF7587"/>
</dbReference>